<dbReference type="Pfam" id="PF04471">
    <property type="entry name" value="Mrr_cat"/>
    <property type="match status" value="1"/>
</dbReference>
<proteinExistence type="predicted"/>
<dbReference type="EMBL" id="JAEEAQ010000052">
    <property type="protein sequence ID" value="MBI0313054.1"/>
    <property type="molecule type" value="Genomic_DNA"/>
</dbReference>
<dbReference type="SUPFAM" id="SSF52980">
    <property type="entry name" value="Restriction endonuclease-like"/>
    <property type="match status" value="1"/>
</dbReference>
<evidence type="ECO:0000256" key="2">
    <source>
        <dbReference type="SAM" id="Phobius"/>
    </source>
</evidence>
<dbReference type="PANTHER" id="PTHR30015">
    <property type="entry name" value="MRR RESTRICTION SYSTEM PROTEIN"/>
    <property type="match status" value="1"/>
</dbReference>
<feature type="transmembrane region" description="Helical" evidence="2">
    <location>
        <begin position="68"/>
        <end position="87"/>
    </location>
</feature>
<sequence>MASTSRSPRPSRSRRSRKRRLAGRRPTRRSTFARGAVRLSTGEWLIIGILIALAITGISDYLAQHPVVLATLLTLLGLGGTLTATLWGRSRYRRWRRDGHGQMPTRIDSWRALSPDGFERAVARLCRRDGCTSVKVLGGTGDRAGDVKARTPDGRWVLLQCKRYQEGNNVGSRVLYEVNGTYRVTHRCDIAAIVTTSSFTTSAVDWNSDLEPEQRLRLVGARQLLEWADGTGPAPWE</sequence>
<evidence type="ECO:0000313" key="4">
    <source>
        <dbReference type="EMBL" id="MBI0313054.1"/>
    </source>
</evidence>
<keyword evidence="4" id="KW-0255">Endonuclease</keyword>
<organism evidence="4 5">
    <name type="scientific">Streptomyces javensis</name>
    <dbReference type="NCBI Taxonomy" id="114698"/>
    <lineage>
        <taxon>Bacteria</taxon>
        <taxon>Bacillati</taxon>
        <taxon>Actinomycetota</taxon>
        <taxon>Actinomycetes</taxon>
        <taxon>Kitasatosporales</taxon>
        <taxon>Streptomycetaceae</taxon>
        <taxon>Streptomyces</taxon>
        <taxon>Streptomyces violaceusniger group</taxon>
    </lineage>
</organism>
<keyword evidence="4" id="KW-0378">Hydrolase</keyword>
<accession>A0ABS0R6R4</accession>
<feature type="region of interest" description="Disordered" evidence="1">
    <location>
        <begin position="1"/>
        <end position="28"/>
    </location>
</feature>
<gene>
    <name evidence="4" type="ORF">JBF12_08620</name>
</gene>
<keyword evidence="2" id="KW-0812">Transmembrane</keyword>
<evidence type="ECO:0000259" key="3">
    <source>
        <dbReference type="Pfam" id="PF04471"/>
    </source>
</evidence>
<evidence type="ECO:0000256" key="1">
    <source>
        <dbReference type="SAM" id="MobiDB-lite"/>
    </source>
</evidence>
<dbReference type="PANTHER" id="PTHR30015:SF6">
    <property type="entry name" value="SLL1429 PROTEIN"/>
    <property type="match status" value="1"/>
</dbReference>
<dbReference type="Gene3D" id="3.40.1350.10">
    <property type="match status" value="1"/>
</dbReference>
<feature type="domain" description="Restriction endonuclease type IV Mrr" evidence="3">
    <location>
        <begin position="111"/>
        <end position="227"/>
    </location>
</feature>
<evidence type="ECO:0000313" key="5">
    <source>
        <dbReference type="Proteomes" id="UP000638849"/>
    </source>
</evidence>
<dbReference type="InterPro" id="IPR052906">
    <property type="entry name" value="Type_IV_Methyl-Rstrct_Enzyme"/>
</dbReference>
<keyword evidence="4" id="KW-0540">Nuclease</keyword>
<keyword evidence="2" id="KW-1133">Transmembrane helix</keyword>
<keyword evidence="5" id="KW-1185">Reference proteome</keyword>
<feature type="compositionally biased region" description="Basic residues" evidence="1">
    <location>
        <begin position="9"/>
        <end position="28"/>
    </location>
</feature>
<dbReference type="Proteomes" id="UP000638849">
    <property type="component" value="Unassembled WGS sequence"/>
</dbReference>
<dbReference type="InterPro" id="IPR011856">
    <property type="entry name" value="tRNA_endonuc-like_dom_sf"/>
</dbReference>
<reference evidence="4 5" key="1">
    <citation type="submission" date="2020-12" db="EMBL/GenBank/DDBJ databases">
        <authorList>
            <person name="Kusuma A.B."/>
            <person name="Nouioui I."/>
            <person name="Goodfellow M."/>
        </authorList>
    </citation>
    <scope>NUCLEOTIDE SEQUENCE [LARGE SCALE GENOMIC DNA]</scope>
    <source>
        <strain evidence="4 5">DSM 41764</strain>
    </source>
</reference>
<dbReference type="RefSeq" id="WP_198276246.1">
    <property type="nucleotide sequence ID" value="NZ_BAAAIF010000018.1"/>
</dbReference>
<keyword evidence="2" id="KW-0472">Membrane</keyword>
<dbReference type="GO" id="GO:0004519">
    <property type="term" value="F:endonuclease activity"/>
    <property type="evidence" value="ECO:0007669"/>
    <property type="project" value="UniProtKB-KW"/>
</dbReference>
<feature type="transmembrane region" description="Helical" evidence="2">
    <location>
        <begin position="44"/>
        <end position="62"/>
    </location>
</feature>
<name>A0ABS0R6R4_9ACTN</name>
<protein>
    <submittedName>
        <fullName evidence="4">Restriction endonuclease</fullName>
    </submittedName>
</protein>
<dbReference type="InterPro" id="IPR007560">
    <property type="entry name" value="Restrct_endonuc_IV_Mrr"/>
</dbReference>
<comment type="caution">
    <text evidence="4">The sequence shown here is derived from an EMBL/GenBank/DDBJ whole genome shotgun (WGS) entry which is preliminary data.</text>
</comment>
<dbReference type="InterPro" id="IPR011335">
    <property type="entry name" value="Restrct_endonuc-II-like"/>
</dbReference>